<dbReference type="GO" id="GO:0016301">
    <property type="term" value="F:kinase activity"/>
    <property type="evidence" value="ECO:0007669"/>
    <property type="project" value="UniProtKB-KW"/>
</dbReference>
<evidence type="ECO:0000313" key="2">
    <source>
        <dbReference type="Proteomes" id="UP000663570"/>
    </source>
</evidence>
<reference evidence="1 2" key="1">
    <citation type="submission" date="2021-02" db="EMBL/GenBank/DDBJ databases">
        <title>Niveibacterium changnyeongensis HC41.</title>
        <authorList>
            <person name="Kang M."/>
        </authorList>
    </citation>
    <scope>NUCLEOTIDE SEQUENCE [LARGE SCALE GENOMIC DNA]</scope>
    <source>
        <strain evidence="1 2">HC41</strain>
    </source>
</reference>
<keyword evidence="1" id="KW-0418">Kinase</keyword>
<dbReference type="SUPFAM" id="SSF53795">
    <property type="entry name" value="PEP carboxykinase-like"/>
    <property type="match status" value="1"/>
</dbReference>
<dbReference type="InterPro" id="IPR027600">
    <property type="entry name" value="HprK-rel_A"/>
</dbReference>
<dbReference type="Gene3D" id="3.40.50.300">
    <property type="entry name" value="P-loop containing nucleotide triphosphate hydrolases"/>
    <property type="match status" value="1"/>
</dbReference>
<gene>
    <name evidence="1" type="ORF">JY500_17550</name>
</gene>
<dbReference type="Proteomes" id="UP000663570">
    <property type="component" value="Chromosome"/>
</dbReference>
<accession>A0ABX7M493</accession>
<dbReference type="InterPro" id="IPR027417">
    <property type="entry name" value="P-loop_NTPase"/>
</dbReference>
<keyword evidence="1" id="KW-0808">Transferase</keyword>
<evidence type="ECO:0000313" key="1">
    <source>
        <dbReference type="EMBL" id="QSI76256.1"/>
    </source>
</evidence>
<proteinExistence type="predicted"/>
<dbReference type="NCBIfam" id="TIGR04352">
    <property type="entry name" value="HprK_rel_A"/>
    <property type="match status" value="1"/>
</dbReference>
<dbReference type="RefSeq" id="WP_206253988.1">
    <property type="nucleotide sequence ID" value="NZ_CP071060.1"/>
</dbReference>
<keyword evidence="2" id="KW-1185">Reference proteome</keyword>
<organism evidence="1 2">
    <name type="scientific">Niveibacterium microcysteis</name>
    <dbReference type="NCBI Taxonomy" id="2811415"/>
    <lineage>
        <taxon>Bacteria</taxon>
        <taxon>Pseudomonadati</taxon>
        <taxon>Pseudomonadota</taxon>
        <taxon>Betaproteobacteria</taxon>
        <taxon>Rhodocyclales</taxon>
        <taxon>Rhodocyclaceae</taxon>
        <taxon>Niveibacterium</taxon>
    </lineage>
</organism>
<sequence length="308" mass="34125">MIATLRVTDLNEADLSARLSGDGLWLTSGPLTLHIRSREPVVCKAVQTLYADHALAPNDFADFHVQVGRVSGLRAWIRPQVQFHLDGRTPFKPLPHAQSFAMLEWGINWCIATYCHQFLVIHAAVVERNGLAAILPAPPGSGKSTLTAALIQRGWRLCSDELTLLDPVDGRVVALARPVNLKNSSIDIIQQFEPSASFGPECPDTHKGRVAHLRPPRDSVARMHERALPRWIIFPQWEAGAALTMKPLPRAEGFIQLAENAFNYSMLGETGFRTLVDTVDRSDCIALRYSRLDEAIAAFDRLADEARP</sequence>
<name>A0ABX7M493_9RHOO</name>
<dbReference type="EMBL" id="CP071060">
    <property type="protein sequence ID" value="QSI76256.1"/>
    <property type="molecule type" value="Genomic_DNA"/>
</dbReference>
<protein>
    <submittedName>
        <fullName evidence="1">HprK-related kinase A</fullName>
    </submittedName>
</protein>